<gene>
    <name evidence="2" type="ORF">DdX_05254</name>
</gene>
<evidence type="ECO:0000313" key="2">
    <source>
        <dbReference type="EMBL" id="KAI1721002.1"/>
    </source>
</evidence>
<keyword evidence="1" id="KW-0472">Membrane</keyword>
<keyword evidence="1" id="KW-1133">Transmembrane helix</keyword>
<proteinExistence type="predicted"/>
<name>A0AAD4RAW2_9BILA</name>
<keyword evidence="3" id="KW-1185">Reference proteome</keyword>
<keyword evidence="1" id="KW-0812">Transmembrane</keyword>
<dbReference type="Proteomes" id="UP001201812">
    <property type="component" value="Unassembled WGS sequence"/>
</dbReference>
<evidence type="ECO:0000256" key="1">
    <source>
        <dbReference type="SAM" id="Phobius"/>
    </source>
</evidence>
<dbReference type="EMBL" id="JAKKPZ010000005">
    <property type="protein sequence ID" value="KAI1721002.1"/>
    <property type="molecule type" value="Genomic_DNA"/>
</dbReference>
<comment type="caution">
    <text evidence="2">The sequence shown here is derived from an EMBL/GenBank/DDBJ whole genome shotgun (WGS) entry which is preliminary data.</text>
</comment>
<feature type="transmembrane region" description="Helical" evidence="1">
    <location>
        <begin position="104"/>
        <end position="124"/>
    </location>
</feature>
<reference evidence="2" key="1">
    <citation type="submission" date="2022-01" db="EMBL/GenBank/DDBJ databases">
        <title>Genome Sequence Resource for Two Populations of Ditylenchus destructor, the Migratory Endoparasitic Phytonematode.</title>
        <authorList>
            <person name="Zhang H."/>
            <person name="Lin R."/>
            <person name="Xie B."/>
        </authorList>
    </citation>
    <scope>NUCLEOTIDE SEQUENCE</scope>
    <source>
        <strain evidence="2">BazhouSP</strain>
    </source>
</reference>
<evidence type="ECO:0000313" key="3">
    <source>
        <dbReference type="Proteomes" id="UP001201812"/>
    </source>
</evidence>
<organism evidence="2 3">
    <name type="scientific">Ditylenchus destructor</name>
    <dbReference type="NCBI Taxonomy" id="166010"/>
    <lineage>
        <taxon>Eukaryota</taxon>
        <taxon>Metazoa</taxon>
        <taxon>Ecdysozoa</taxon>
        <taxon>Nematoda</taxon>
        <taxon>Chromadorea</taxon>
        <taxon>Rhabditida</taxon>
        <taxon>Tylenchina</taxon>
        <taxon>Tylenchomorpha</taxon>
        <taxon>Sphaerularioidea</taxon>
        <taxon>Anguinidae</taxon>
        <taxon>Anguininae</taxon>
        <taxon>Ditylenchus</taxon>
    </lineage>
</organism>
<protein>
    <submittedName>
        <fullName evidence="2">Uncharacterized protein</fullName>
    </submittedName>
</protein>
<accession>A0AAD4RAW2</accession>
<dbReference type="AlphaFoldDB" id="A0AAD4RAW2"/>
<sequence length="131" mass="15025">MKWHSGSLRAPLASFQPSAQDVSIKIRWADFLRWPAPSANSAATEDPQPNWDVKATELPPLQQPKCGIDFLLPLLPYPPKNCPSPDQFPFFLWTQRRQRGLRRFVYAIVLFTCPVPSLTIVFVYKPSEERT</sequence>